<dbReference type="SUPFAM" id="SSF47336">
    <property type="entry name" value="ACP-like"/>
    <property type="match status" value="1"/>
</dbReference>
<sequence>MTALLDQLSTLLTTRFGVPPEEVRGEATFADLDLDSLALVELGLVTEKEFGVRVKDDEVSTSDTLATIAKLIESKREAA</sequence>
<dbReference type="Pfam" id="PF00550">
    <property type="entry name" value="PP-binding"/>
    <property type="match status" value="1"/>
</dbReference>
<evidence type="ECO:0000313" key="2">
    <source>
        <dbReference type="EMBL" id="MBB4681295.1"/>
    </source>
</evidence>
<name>A0A7W7CHD6_9PSEU</name>
<feature type="domain" description="Carrier" evidence="1">
    <location>
        <begin position="2"/>
        <end position="76"/>
    </location>
</feature>
<dbReference type="Gene3D" id="1.10.1200.10">
    <property type="entry name" value="ACP-like"/>
    <property type="match status" value="1"/>
</dbReference>
<protein>
    <submittedName>
        <fullName evidence="2">Acyl carrier protein</fullName>
    </submittedName>
</protein>
<dbReference type="PROSITE" id="PS50075">
    <property type="entry name" value="CARRIER"/>
    <property type="match status" value="1"/>
</dbReference>
<dbReference type="InterPro" id="IPR036736">
    <property type="entry name" value="ACP-like_sf"/>
</dbReference>
<evidence type="ECO:0000313" key="3">
    <source>
        <dbReference type="Proteomes" id="UP000533598"/>
    </source>
</evidence>
<evidence type="ECO:0000259" key="1">
    <source>
        <dbReference type="PROSITE" id="PS50075"/>
    </source>
</evidence>
<reference evidence="2 3" key="1">
    <citation type="submission" date="2020-08" db="EMBL/GenBank/DDBJ databases">
        <title>Sequencing the genomes of 1000 actinobacteria strains.</title>
        <authorList>
            <person name="Klenk H.-P."/>
        </authorList>
    </citation>
    <scope>NUCLEOTIDE SEQUENCE [LARGE SCALE GENOMIC DNA]</scope>
    <source>
        <strain evidence="2 3">DSM 44230</strain>
    </source>
</reference>
<dbReference type="EMBL" id="JACHMH010000001">
    <property type="protein sequence ID" value="MBB4681295.1"/>
    <property type="molecule type" value="Genomic_DNA"/>
</dbReference>
<gene>
    <name evidence="2" type="ORF">HNR67_007413</name>
</gene>
<proteinExistence type="predicted"/>
<accession>A0A7W7CHD6</accession>
<keyword evidence="3" id="KW-1185">Reference proteome</keyword>
<comment type="caution">
    <text evidence="2">The sequence shown here is derived from an EMBL/GenBank/DDBJ whole genome shotgun (WGS) entry which is preliminary data.</text>
</comment>
<dbReference type="InterPro" id="IPR009081">
    <property type="entry name" value="PP-bd_ACP"/>
</dbReference>
<dbReference type="RefSeq" id="WP_185007763.1">
    <property type="nucleotide sequence ID" value="NZ_BAAAUI010000071.1"/>
</dbReference>
<dbReference type="AlphaFoldDB" id="A0A7W7CHD6"/>
<dbReference type="Proteomes" id="UP000533598">
    <property type="component" value="Unassembled WGS sequence"/>
</dbReference>
<organism evidence="2 3">
    <name type="scientific">Crossiella cryophila</name>
    <dbReference type="NCBI Taxonomy" id="43355"/>
    <lineage>
        <taxon>Bacteria</taxon>
        <taxon>Bacillati</taxon>
        <taxon>Actinomycetota</taxon>
        <taxon>Actinomycetes</taxon>
        <taxon>Pseudonocardiales</taxon>
        <taxon>Pseudonocardiaceae</taxon>
        <taxon>Crossiella</taxon>
    </lineage>
</organism>